<gene>
    <name evidence="1" type="ORF">SBAD_LOCUS11911</name>
</gene>
<dbReference type="AlphaFoldDB" id="A0A183J7R3"/>
<sequence>MLHIIMILNNVNVFIKANLDCPGNPIQPQCPAHESRRSLNPDPREQKMSVTEIPGETLACCGMKDEGVCNRCRFLTRLIGFVQILESCSPHNFAHGAAC</sequence>
<dbReference type="EMBL" id="UZAM01016601">
    <property type="protein sequence ID" value="VDP43950.1"/>
    <property type="molecule type" value="Genomic_DNA"/>
</dbReference>
<proteinExistence type="predicted"/>
<dbReference type="WBParaSite" id="SBAD_0001230801-mRNA-1">
    <property type="protein sequence ID" value="SBAD_0001230801-mRNA-1"/>
    <property type="gene ID" value="SBAD_0001230801"/>
</dbReference>
<evidence type="ECO:0000313" key="3">
    <source>
        <dbReference type="WBParaSite" id="SBAD_0001230801-mRNA-1"/>
    </source>
</evidence>
<reference evidence="3" key="1">
    <citation type="submission" date="2016-06" db="UniProtKB">
        <authorList>
            <consortium name="WormBaseParasite"/>
        </authorList>
    </citation>
    <scope>IDENTIFICATION</scope>
</reference>
<keyword evidence="2" id="KW-1185">Reference proteome</keyword>
<name>A0A183J7R3_9BILA</name>
<protein>
    <submittedName>
        <fullName evidence="1 3">Uncharacterized protein</fullName>
    </submittedName>
</protein>
<dbReference type="Proteomes" id="UP000270296">
    <property type="component" value="Unassembled WGS sequence"/>
</dbReference>
<accession>A0A183J7R3</accession>
<organism evidence="3">
    <name type="scientific">Soboliphyme baturini</name>
    <dbReference type="NCBI Taxonomy" id="241478"/>
    <lineage>
        <taxon>Eukaryota</taxon>
        <taxon>Metazoa</taxon>
        <taxon>Ecdysozoa</taxon>
        <taxon>Nematoda</taxon>
        <taxon>Enoplea</taxon>
        <taxon>Dorylaimia</taxon>
        <taxon>Dioctophymatida</taxon>
        <taxon>Dioctophymatoidea</taxon>
        <taxon>Soboliphymatidae</taxon>
        <taxon>Soboliphyme</taxon>
    </lineage>
</organism>
<reference evidence="1 2" key="2">
    <citation type="submission" date="2018-11" db="EMBL/GenBank/DDBJ databases">
        <authorList>
            <consortium name="Pathogen Informatics"/>
        </authorList>
    </citation>
    <scope>NUCLEOTIDE SEQUENCE [LARGE SCALE GENOMIC DNA]</scope>
</reference>
<evidence type="ECO:0000313" key="2">
    <source>
        <dbReference type="Proteomes" id="UP000270296"/>
    </source>
</evidence>
<evidence type="ECO:0000313" key="1">
    <source>
        <dbReference type="EMBL" id="VDP43950.1"/>
    </source>
</evidence>